<keyword evidence="3" id="KW-0808">Transferase</keyword>
<accession>A0A0G3GQ53</accession>
<dbReference type="Gene3D" id="3.40.630.30">
    <property type="match status" value="1"/>
</dbReference>
<evidence type="ECO:0000313" key="4">
    <source>
        <dbReference type="Proteomes" id="UP000035368"/>
    </source>
</evidence>
<evidence type="ECO:0000256" key="1">
    <source>
        <dbReference type="SAM" id="MobiDB-lite"/>
    </source>
</evidence>
<reference evidence="3 4" key="1">
    <citation type="submission" date="2015-05" db="EMBL/GenBank/DDBJ databases">
        <title>Complete genome sequence of Corynebacterium epidermidicanis DSM 45586, isolated from the skin of a dog suffering from pruritus.</title>
        <authorList>
            <person name="Ruckert C."/>
            <person name="Albersmeier A."/>
            <person name="Winkler A."/>
            <person name="Tauch A."/>
        </authorList>
    </citation>
    <scope>NUCLEOTIDE SEQUENCE [LARGE SCALE GENOMIC DNA]</scope>
    <source>
        <strain evidence="3 4">DSM 45586</strain>
    </source>
</reference>
<name>A0A0G3GQ53_9CORY</name>
<dbReference type="InterPro" id="IPR016181">
    <property type="entry name" value="Acyl_CoA_acyltransferase"/>
</dbReference>
<feature type="region of interest" description="Disordered" evidence="1">
    <location>
        <begin position="1"/>
        <end position="27"/>
    </location>
</feature>
<dbReference type="PATRIC" id="fig|1050174.4.peg.1501"/>
<protein>
    <submittedName>
        <fullName evidence="3">Acetyltransferase (GNAT) family protein</fullName>
    </submittedName>
</protein>
<dbReference type="Proteomes" id="UP000035368">
    <property type="component" value="Chromosome"/>
</dbReference>
<proteinExistence type="predicted"/>
<feature type="domain" description="N-acetyltransferase" evidence="2">
    <location>
        <begin position="244"/>
        <end position="390"/>
    </location>
</feature>
<evidence type="ECO:0000313" key="3">
    <source>
        <dbReference type="EMBL" id="AKK03341.1"/>
    </source>
</evidence>
<dbReference type="EMBL" id="CP011541">
    <property type="protein sequence ID" value="AKK03341.1"/>
    <property type="molecule type" value="Genomic_DNA"/>
</dbReference>
<dbReference type="CDD" id="cd04301">
    <property type="entry name" value="NAT_SF"/>
    <property type="match status" value="1"/>
</dbReference>
<dbReference type="GO" id="GO:0016747">
    <property type="term" value="F:acyltransferase activity, transferring groups other than amino-acyl groups"/>
    <property type="evidence" value="ECO:0007669"/>
    <property type="project" value="InterPro"/>
</dbReference>
<organism evidence="3 4">
    <name type="scientific">Corynebacterium epidermidicanis</name>
    <dbReference type="NCBI Taxonomy" id="1050174"/>
    <lineage>
        <taxon>Bacteria</taxon>
        <taxon>Bacillati</taxon>
        <taxon>Actinomycetota</taxon>
        <taxon>Actinomycetes</taxon>
        <taxon>Mycobacteriales</taxon>
        <taxon>Corynebacteriaceae</taxon>
        <taxon>Corynebacterium</taxon>
    </lineage>
</organism>
<dbReference type="Pfam" id="PF00583">
    <property type="entry name" value="Acetyltransf_1"/>
    <property type="match status" value="1"/>
</dbReference>
<gene>
    <name evidence="3" type="ORF">CEPID_07450</name>
</gene>
<dbReference type="STRING" id="1050174.CEPID_07450"/>
<dbReference type="SUPFAM" id="SSF55729">
    <property type="entry name" value="Acyl-CoA N-acyltransferases (Nat)"/>
    <property type="match status" value="1"/>
</dbReference>
<dbReference type="RefSeq" id="WP_047240391.1">
    <property type="nucleotide sequence ID" value="NZ_CP011541.1"/>
</dbReference>
<dbReference type="AlphaFoldDB" id="A0A0G3GQ53"/>
<dbReference type="PROSITE" id="PS51186">
    <property type="entry name" value="GNAT"/>
    <property type="match status" value="1"/>
</dbReference>
<sequence>MHVAVLADTADRPSSNATAPLAQSGATPAPSEVIRTLVFMANLSAQEATGSMDASRNAEQLATELALPHPDHETIILALFDGDEPILPDLTTSDTANPTKRRFGLPVLPLFADFSCDNILGWLVLTVPKKDHLELVEAELILDAYLQPLPDKTLTAAAEAAVTHLLELGNSIAHKLGRPHFVLWQQQAASPTVATESMAQLLRDQGFSLGYSERTLVVDAPVNHSMASAQPKWEVFHNANFPDQLVPKVAEVYAHASTDIPHGDLPLQPEAWNSERLQANTEHMRAMGTTNLHVLGLDEAGEILALAEAFLPEGNVDIIDIGLVYVAPQARRQGLATQASAALATAIAEHLPTVQRGYLSIAEENQAALALAQKCGGHPISVTTAWLRSH</sequence>
<dbReference type="OrthoDB" id="4408039at2"/>
<dbReference type="InterPro" id="IPR000182">
    <property type="entry name" value="GNAT_dom"/>
</dbReference>
<keyword evidence="4" id="KW-1185">Reference proteome</keyword>
<dbReference type="KEGG" id="cei:CEPID_07450"/>
<evidence type="ECO:0000259" key="2">
    <source>
        <dbReference type="PROSITE" id="PS51186"/>
    </source>
</evidence>